<sequence>MSKLSDGIKSAADSAKDGIATAKAKAEQTSAAARKKASDAYGKGREVASKKVQSSKQLATKAKAKSADTIDKNPLAIVAGGLAIGAIIGALLPKTEREQKILGKTGKKLNEKAKQVAGAAKEAGMKKVDDLGINKDTARDQFRDLVSKATEAVKAAGQAASDAARKKD</sequence>
<evidence type="ECO:0008006" key="5">
    <source>
        <dbReference type="Google" id="ProtNLM"/>
    </source>
</evidence>
<dbReference type="EMBL" id="JBHSDH010000013">
    <property type="protein sequence ID" value="MFC4292027.1"/>
    <property type="molecule type" value="Genomic_DNA"/>
</dbReference>
<feature type="compositionally biased region" description="Basic and acidic residues" evidence="1">
    <location>
        <begin position="36"/>
        <end position="49"/>
    </location>
</feature>
<reference evidence="4" key="1">
    <citation type="journal article" date="2019" name="Int. J. Syst. Evol. Microbiol.">
        <title>The Global Catalogue of Microorganisms (GCM) 10K type strain sequencing project: providing services to taxonomists for standard genome sequencing and annotation.</title>
        <authorList>
            <consortium name="The Broad Institute Genomics Platform"/>
            <consortium name="The Broad Institute Genome Sequencing Center for Infectious Disease"/>
            <person name="Wu L."/>
            <person name="Ma J."/>
        </authorList>
    </citation>
    <scope>NUCLEOTIDE SEQUENCE [LARGE SCALE GENOMIC DNA]</scope>
    <source>
        <strain evidence="4">CECT 8531</strain>
    </source>
</reference>
<evidence type="ECO:0000313" key="3">
    <source>
        <dbReference type="EMBL" id="MFC4292027.1"/>
    </source>
</evidence>
<accession>A0ABV8RGG7</accession>
<feature type="compositionally biased region" description="Low complexity" evidence="1">
    <location>
        <begin position="20"/>
        <end position="32"/>
    </location>
</feature>
<keyword evidence="4" id="KW-1185">Reference proteome</keyword>
<dbReference type="RefSeq" id="WP_381422370.1">
    <property type="nucleotide sequence ID" value="NZ_JBHSDH010000013.1"/>
</dbReference>
<organism evidence="3 4">
    <name type="scientific">Sphingorhabdus arenilitoris</name>
    <dbReference type="NCBI Taxonomy" id="1490041"/>
    <lineage>
        <taxon>Bacteria</taxon>
        <taxon>Pseudomonadati</taxon>
        <taxon>Pseudomonadota</taxon>
        <taxon>Alphaproteobacteria</taxon>
        <taxon>Sphingomonadales</taxon>
        <taxon>Sphingomonadaceae</taxon>
        <taxon>Sphingorhabdus</taxon>
    </lineage>
</organism>
<keyword evidence="2" id="KW-0812">Transmembrane</keyword>
<proteinExistence type="predicted"/>
<evidence type="ECO:0000256" key="2">
    <source>
        <dbReference type="SAM" id="Phobius"/>
    </source>
</evidence>
<dbReference type="Proteomes" id="UP001595887">
    <property type="component" value="Unassembled WGS sequence"/>
</dbReference>
<feature type="region of interest" description="Disordered" evidence="1">
    <location>
        <begin position="1"/>
        <end position="65"/>
    </location>
</feature>
<keyword evidence="2" id="KW-1133">Transmembrane helix</keyword>
<keyword evidence="2" id="KW-0472">Membrane</keyword>
<comment type="caution">
    <text evidence="3">The sequence shown here is derived from an EMBL/GenBank/DDBJ whole genome shotgun (WGS) entry which is preliminary data.</text>
</comment>
<protein>
    <recommendedName>
        <fullName evidence="5">DUF883 family protein</fullName>
    </recommendedName>
</protein>
<feature type="transmembrane region" description="Helical" evidence="2">
    <location>
        <begin position="75"/>
        <end position="92"/>
    </location>
</feature>
<name>A0ABV8RGG7_9SPHN</name>
<evidence type="ECO:0000313" key="4">
    <source>
        <dbReference type="Proteomes" id="UP001595887"/>
    </source>
</evidence>
<gene>
    <name evidence="3" type="ORF">ACFOWX_06320</name>
</gene>
<evidence type="ECO:0000256" key="1">
    <source>
        <dbReference type="SAM" id="MobiDB-lite"/>
    </source>
</evidence>